<name>W6RXD1_9CLOT</name>
<reference evidence="13 14" key="1">
    <citation type="submission" date="2013-11" db="EMBL/GenBank/DDBJ databases">
        <title>Complete genome sequence of Clostridum sp. M2/40.</title>
        <authorList>
            <person name="Wibberg D."/>
            <person name="Puehler A."/>
            <person name="Schlueter A."/>
        </authorList>
    </citation>
    <scope>NUCLEOTIDE SEQUENCE [LARGE SCALE GENOMIC DNA]</scope>
    <source>
        <strain evidence="14">M2/40</strain>
    </source>
</reference>
<evidence type="ECO:0000256" key="9">
    <source>
        <dbReference type="ARBA" id="ARBA00023134"/>
    </source>
</evidence>
<dbReference type="HOGENOM" id="CLU_033617_2_1_9"/>
<dbReference type="PANTHER" id="PTHR32120:SF11">
    <property type="entry name" value="SMALL RIBOSOMAL SUBUNIT BIOGENESIS GTPASE RSGA 1, MITOCHONDRIAL-RELATED"/>
    <property type="match status" value="1"/>
</dbReference>
<feature type="binding site" evidence="10">
    <location>
        <position position="247"/>
    </location>
    <ligand>
        <name>Zn(2+)</name>
        <dbReference type="ChEBI" id="CHEBI:29105"/>
    </ligand>
</feature>
<dbReference type="CDD" id="cd04466">
    <property type="entry name" value="S1_YloQ_GTPase"/>
    <property type="match status" value="1"/>
</dbReference>
<comment type="subcellular location">
    <subcellularLocation>
        <location evidence="10">Cytoplasm</location>
    </subcellularLocation>
</comment>
<evidence type="ECO:0000256" key="3">
    <source>
        <dbReference type="ARBA" id="ARBA00022723"/>
    </source>
</evidence>
<evidence type="ECO:0000256" key="8">
    <source>
        <dbReference type="ARBA" id="ARBA00022884"/>
    </source>
</evidence>
<dbReference type="GO" id="GO:0046872">
    <property type="term" value="F:metal ion binding"/>
    <property type="evidence" value="ECO:0007669"/>
    <property type="project" value="UniProtKB-KW"/>
</dbReference>
<sequence length="288" mass="32803">MEGTIIKGIGGFYYVDVDGEVIECKARGKFRNEKVSPIVGDKVKITLENGKGAIEEIKERSNMLIRPLVANVTQAFVVFAIKKPDLNMDLLNKFLLLCEYNHIEAIVVFNKCDLITEEEKEHYNELLKKAHYNVIFVEGKSGKNLDKLKELMKDNITVFCGPSGVGKSTISNKLVGRELMETGEISEKLKRGKHTTRHSELIESDHGFLVDTPGFSNLDLSFLKEEEVKDYIRDFHDFEGGCKFTSCAHVSEPKCAVKDAVEEGKISRERYEFYLDVLEEVKNRRNKR</sequence>
<feature type="domain" description="EngC GTPase" evidence="11">
    <location>
        <begin position="70"/>
        <end position="216"/>
    </location>
</feature>
<feature type="domain" description="CP-type G" evidence="12">
    <location>
        <begin position="61"/>
        <end position="218"/>
    </location>
</feature>
<dbReference type="PATRIC" id="fig|1216932.3.peg.1914"/>
<dbReference type="RefSeq" id="WP_044038730.1">
    <property type="nucleotide sequence ID" value="NZ_HG917868.1"/>
</dbReference>
<comment type="subunit">
    <text evidence="10">Monomer. Associates with 30S ribosomal subunit, binds 16S rRNA.</text>
</comment>
<keyword evidence="3 10" id="KW-0479">Metal-binding</keyword>
<dbReference type="InterPro" id="IPR027417">
    <property type="entry name" value="P-loop_NTPase"/>
</dbReference>
<feature type="binding site" evidence="10">
    <location>
        <begin position="161"/>
        <end position="169"/>
    </location>
    <ligand>
        <name>GTP</name>
        <dbReference type="ChEBI" id="CHEBI:37565"/>
    </ligand>
</feature>
<dbReference type="PROSITE" id="PS50936">
    <property type="entry name" value="ENGC_GTPASE"/>
    <property type="match status" value="1"/>
</dbReference>
<dbReference type="Gene3D" id="3.40.50.300">
    <property type="entry name" value="P-loop containing nucleotide triphosphate hydrolases"/>
    <property type="match status" value="1"/>
</dbReference>
<proteinExistence type="inferred from homology"/>
<feature type="binding site" evidence="10">
    <location>
        <position position="249"/>
    </location>
    <ligand>
        <name>Zn(2+)</name>
        <dbReference type="ChEBI" id="CHEBI:29105"/>
    </ligand>
</feature>
<evidence type="ECO:0000259" key="12">
    <source>
        <dbReference type="PROSITE" id="PS51721"/>
    </source>
</evidence>
<evidence type="ECO:0000313" key="14">
    <source>
        <dbReference type="Proteomes" id="UP000019426"/>
    </source>
</evidence>
<keyword evidence="4 10" id="KW-0699">rRNA-binding</keyword>
<evidence type="ECO:0000256" key="5">
    <source>
        <dbReference type="ARBA" id="ARBA00022741"/>
    </source>
</evidence>
<feature type="binding site" evidence="10">
    <location>
        <begin position="110"/>
        <end position="113"/>
    </location>
    <ligand>
        <name>GTP</name>
        <dbReference type="ChEBI" id="CHEBI:37565"/>
    </ligand>
</feature>
<dbReference type="eggNOG" id="COG1162">
    <property type="taxonomic scope" value="Bacteria"/>
</dbReference>
<evidence type="ECO:0000313" key="13">
    <source>
        <dbReference type="EMBL" id="CDM69073.1"/>
    </source>
</evidence>
<dbReference type="Proteomes" id="UP000019426">
    <property type="component" value="Chromosome M2/40_rep1"/>
</dbReference>
<evidence type="ECO:0000256" key="10">
    <source>
        <dbReference type="HAMAP-Rule" id="MF_01820"/>
    </source>
</evidence>
<accession>W6RXD1</accession>
<dbReference type="GO" id="GO:0019843">
    <property type="term" value="F:rRNA binding"/>
    <property type="evidence" value="ECO:0007669"/>
    <property type="project" value="UniProtKB-KW"/>
</dbReference>
<dbReference type="GO" id="GO:0042274">
    <property type="term" value="P:ribosomal small subunit biogenesis"/>
    <property type="evidence" value="ECO:0007669"/>
    <property type="project" value="UniProtKB-UniRule"/>
</dbReference>
<comment type="cofactor">
    <cofactor evidence="10">
        <name>Zn(2+)</name>
        <dbReference type="ChEBI" id="CHEBI:29105"/>
    </cofactor>
    <text evidence="10">Binds 1 zinc ion per subunit.</text>
</comment>
<dbReference type="HAMAP" id="MF_01820">
    <property type="entry name" value="GTPase_RsgA"/>
    <property type="match status" value="1"/>
</dbReference>
<dbReference type="SUPFAM" id="SSF52540">
    <property type="entry name" value="P-loop containing nucleoside triphosphate hydrolases"/>
    <property type="match status" value="1"/>
</dbReference>
<keyword evidence="7 10" id="KW-0862">Zinc</keyword>
<evidence type="ECO:0000256" key="1">
    <source>
        <dbReference type="ARBA" id="ARBA00022490"/>
    </source>
</evidence>
<dbReference type="InterPro" id="IPR010914">
    <property type="entry name" value="RsgA_GTPase_dom"/>
</dbReference>
<evidence type="ECO:0000256" key="4">
    <source>
        <dbReference type="ARBA" id="ARBA00022730"/>
    </source>
</evidence>
<dbReference type="InterPro" id="IPR031944">
    <property type="entry name" value="RsgA_N"/>
</dbReference>
<feature type="binding site" evidence="10">
    <location>
        <position position="255"/>
    </location>
    <ligand>
        <name>Zn(2+)</name>
        <dbReference type="ChEBI" id="CHEBI:29105"/>
    </ligand>
</feature>
<keyword evidence="1 10" id="KW-0963">Cytoplasm</keyword>
<dbReference type="EC" id="3.6.1.-" evidence="10"/>
<keyword evidence="2 10" id="KW-0690">Ribosome biogenesis</keyword>
<organism evidence="13 14">
    <name type="scientific">Clostridium bornimense</name>
    <dbReference type="NCBI Taxonomy" id="1216932"/>
    <lineage>
        <taxon>Bacteria</taxon>
        <taxon>Bacillati</taxon>
        <taxon>Bacillota</taxon>
        <taxon>Clostridia</taxon>
        <taxon>Eubacteriales</taxon>
        <taxon>Clostridiaceae</taxon>
        <taxon>Clostridium</taxon>
    </lineage>
</organism>
<dbReference type="EMBL" id="HG917868">
    <property type="protein sequence ID" value="CDM69073.1"/>
    <property type="molecule type" value="Genomic_DNA"/>
</dbReference>
<dbReference type="InterPro" id="IPR030378">
    <property type="entry name" value="G_CP_dom"/>
</dbReference>
<dbReference type="STRING" id="1216932.CM240_1915"/>
<dbReference type="GO" id="GO:0005737">
    <property type="term" value="C:cytoplasm"/>
    <property type="evidence" value="ECO:0007669"/>
    <property type="project" value="UniProtKB-SubCell"/>
</dbReference>
<dbReference type="Pfam" id="PF03193">
    <property type="entry name" value="RsgA_GTPase"/>
    <property type="match status" value="1"/>
</dbReference>
<keyword evidence="8 10" id="KW-0694">RNA-binding</keyword>
<dbReference type="PANTHER" id="PTHR32120">
    <property type="entry name" value="SMALL RIBOSOMAL SUBUNIT BIOGENESIS GTPASE RSGA"/>
    <property type="match status" value="1"/>
</dbReference>
<dbReference type="NCBIfam" id="TIGR00157">
    <property type="entry name" value="ribosome small subunit-dependent GTPase A"/>
    <property type="match status" value="1"/>
</dbReference>
<evidence type="ECO:0000256" key="7">
    <source>
        <dbReference type="ARBA" id="ARBA00022833"/>
    </source>
</evidence>
<dbReference type="OrthoDB" id="9809485at2"/>
<dbReference type="AlphaFoldDB" id="W6RXD1"/>
<dbReference type="Pfam" id="PF16745">
    <property type="entry name" value="RsgA_N"/>
    <property type="match status" value="1"/>
</dbReference>
<dbReference type="KEGG" id="clt:CM240_1915"/>
<dbReference type="PROSITE" id="PS51721">
    <property type="entry name" value="G_CP"/>
    <property type="match status" value="1"/>
</dbReference>
<evidence type="ECO:0000256" key="6">
    <source>
        <dbReference type="ARBA" id="ARBA00022801"/>
    </source>
</evidence>
<dbReference type="SUPFAM" id="SSF50249">
    <property type="entry name" value="Nucleic acid-binding proteins"/>
    <property type="match status" value="1"/>
</dbReference>
<protein>
    <recommendedName>
        <fullName evidence="10">Small ribosomal subunit biogenesis GTPase RsgA</fullName>
        <ecNumber evidence="10">3.6.1.-</ecNumber>
    </recommendedName>
</protein>
<dbReference type="CDD" id="cd01854">
    <property type="entry name" value="YjeQ_EngC"/>
    <property type="match status" value="1"/>
</dbReference>
<evidence type="ECO:0000259" key="11">
    <source>
        <dbReference type="PROSITE" id="PS50936"/>
    </source>
</evidence>
<gene>
    <name evidence="10 13" type="primary">rsgA</name>
    <name evidence="13" type="ORF">CM240_1915</name>
</gene>
<keyword evidence="14" id="KW-1185">Reference proteome</keyword>
<dbReference type="InterPro" id="IPR004881">
    <property type="entry name" value="Ribosome_biogen_GTPase_RsgA"/>
</dbReference>
<dbReference type="Gene3D" id="1.10.40.50">
    <property type="entry name" value="Probable gtpase engc, domain 3"/>
    <property type="match status" value="1"/>
</dbReference>
<dbReference type="Gene3D" id="2.40.50.140">
    <property type="entry name" value="Nucleic acid-binding proteins"/>
    <property type="match status" value="1"/>
</dbReference>
<feature type="binding site" evidence="10">
    <location>
        <position position="242"/>
    </location>
    <ligand>
        <name>Zn(2+)</name>
        <dbReference type="ChEBI" id="CHEBI:29105"/>
    </ligand>
</feature>
<dbReference type="GO" id="GO:0005525">
    <property type="term" value="F:GTP binding"/>
    <property type="evidence" value="ECO:0007669"/>
    <property type="project" value="UniProtKB-UniRule"/>
</dbReference>
<keyword evidence="5 10" id="KW-0547">Nucleotide-binding</keyword>
<dbReference type="InterPro" id="IPR012340">
    <property type="entry name" value="NA-bd_OB-fold"/>
</dbReference>
<dbReference type="GO" id="GO:0003924">
    <property type="term" value="F:GTPase activity"/>
    <property type="evidence" value="ECO:0007669"/>
    <property type="project" value="UniProtKB-UniRule"/>
</dbReference>
<comment type="function">
    <text evidence="10">One of several proteins that assist in the late maturation steps of the functional core of the 30S ribosomal subunit. Helps release RbfA from mature subunits. May play a role in the assembly of ribosomal proteins into the subunit. Circularly permuted GTPase that catalyzes slow GTP hydrolysis, GTPase activity is stimulated by the 30S ribosomal subunit.</text>
</comment>
<keyword evidence="6 10" id="KW-0378">Hydrolase</keyword>
<comment type="similarity">
    <text evidence="10">Belongs to the TRAFAC class YlqF/YawG GTPase family. RsgA subfamily.</text>
</comment>
<keyword evidence="9 10" id="KW-0342">GTP-binding</keyword>
<evidence type="ECO:0000256" key="2">
    <source>
        <dbReference type="ARBA" id="ARBA00022517"/>
    </source>
</evidence>